<dbReference type="Pfam" id="PF08495">
    <property type="entry name" value="FIST"/>
    <property type="match status" value="1"/>
</dbReference>
<evidence type="ECO:0000259" key="2">
    <source>
        <dbReference type="SMART" id="SM01204"/>
    </source>
</evidence>
<evidence type="ECO:0000259" key="1">
    <source>
        <dbReference type="SMART" id="SM00897"/>
    </source>
</evidence>
<dbReference type="RefSeq" id="WP_058481391.1">
    <property type="nucleotide sequence ID" value="NZ_CAAAIQ010000016.1"/>
</dbReference>
<dbReference type="InterPro" id="IPR019494">
    <property type="entry name" value="FIST_C"/>
</dbReference>
<comment type="caution">
    <text evidence="3">The sequence shown here is derived from an EMBL/GenBank/DDBJ whole genome shotgun (WGS) entry which is preliminary data.</text>
</comment>
<sequence>MDIRTFQYIHGKGWLNDTLPSELDSEQTLVLIFGSSMFWDFREPISRLAQQFKKSKIIGCSTSGEILGGSIFDSSLTVVVVRFYKTTLRLVKAKLSKTEDSFKTGQYILSELNSGDLRGIFILSDGLLVNGTNLVDGLTENVTNDLIVTGGLAGDGSEFKHTWTICNGKLLENHVVAVGFYGEDISIGHASKGGWDIFGPKRRITRSEGNILYELDYQPALKLYKDYLGERSAELPASGLLYPLAISDINVDTENKLVRTILGINEQNQSLIFAGEMPTGYFAQLMRANFDRLIDSAGEAAQHAKIGITDPNKPVLSLAISCVGRRLLLGERTEEEVESILELLPLNSVQTGFYSYGEISPTGLNACNLHNQTMTLTLIQEK</sequence>
<dbReference type="SMART" id="SM01204">
    <property type="entry name" value="FIST_C"/>
    <property type="match status" value="1"/>
</dbReference>
<dbReference type="PANTHER" id="PTHR40252:SF2">
    <property type="entry name" value="BLR0328 PROTEIN"/>
    <property type="match status" value="1"/>
</dbReference>
<feature type="domain" description="FIST" evidence="1">
    <location>
        <begin position="26"/>
        <end position="219"/>
    </location>
</feature>
<dbReference type="SMART" id="SM00897">
    <property type="entry name" value="FIST"/>
    <property type="match status" value="1"/>
</dbReference>
<proteinExistence type="predicted"/>
<organism evidence="3 4">
    <name type="scientific">Legionella waltersii</name>
    <dbReference type="NCBI Taxonomy" id="66969"/>
    <lineage>
        <taxon>Bacteria</taxon>
        <taxon>Pseudomonadati</taxon>
        <taxon>Pseudomonadota</taxon>
        <taxon>Gammaproteobacteria</taxon>
        <taxon>Legionellales</taxon>
        <taxon>Legionellaceae</taxon>
        <taxon>Legionella</taxon>
    </lineage>
</organism>
<dbReference type="PANTHER" id="PTHR40252">
    <property type="entry name" value="BLR0328 PROTEIN"/>
    <property type="match status" value="1"/>
</dbReference>
<dbReference type="STRING" id="66969.Lwal_2765"/>
<dbReference type="AlphaFoldDB" id="A0A0W1A070"/>
<accession>A0A0W1A070</accession>
<dbReference type="OrthoDB" id="9770435at2"/>
<feature type="domain" description="FIST C-domain" evidence="2">
    <location>
        <begin position="220"/>
        <end position="362"/>
    </location>
</feature>
<protein>
    <submittedName>
        <fullName evidence="3">FIST N domain protein</fullName>
    </submittedName>
</protein>
<dbReference type="PATRIC" id="fig|66969.6.peg.2995"/>
<reference evidence="3 4" key="1">
    <citation type="submission" date="2015-11" db="EMBL/GenBank/DDBJ databases">
        <title>Genomic analysis of 38 Legionella species identifies large and diverse effector repertoires.</title>
        <authorList>
            <person name="Burstein D."/>
            <person name="Amaro F."/>
            <person name="Zusman T."/>
            <person name="Lifshitz Z."/>
            <person name="Cohen O."/>
            <person name="Gilbert J.A."/>
            <person name="Pupko T."/>
            <person name="Shuman H.A."/>
            <person name="Segal G."/>
        </authorList>
    </citation>
    <scope>NUCLEOTIDE SEQUENCE [LARGE SCALE GENOMIC DNA]</scope>
    <source>
        <strain evidence="3 4">ATCC 51914</strain>
    </source>
</reference>
<evidence type="ECO:0000313" key="4">
    <source>
        <dbReference type="Proteomes" id="UP000054729"/>
    </source>
</evidence>
<evidence type="ECO:0000313" key="3">
    <source>
        <dbReference type="EMBL" id="KTD74724.1"/>
    </source>
</evidence>
<dbReference type="EMBL" id="LNZB01000060">
    <property type="protein sequence ID" value="KTD74724.1"/>
    <property type="molecule type" value="Genomic_DNA"/>
</dbReference>
<name>A0A0W1A070_9GAMM</name>
<dbReference type="Pfam" id="PF10442">
    <property type="entry name" value="FIST_C"/>
    <property type="match status" value="1"/>
</dbReference>
<dbReference type="InterPro" id="IPR013702">
    <property type="entry name" value="FIST_domain_N"/>
</dbReference>
<gene>
    <name evidence="3" type="ORF">Lwal_2765</name>
</gene>
<keyword evidence="4" id="KW-1185">Reference proteome</keyword>
<dbReference type="Proteomes" id="UP000054729">
    <property type="component" value="Unassembled WGS sequence"/>
</dbReference>